<comment type="caution">
    <text evidence="1">The sequence shown here is derived from an EMBL/GenBank/DDBJ whole genome shotgun (WGS) entry which is preliminary data.</text>
</comment>
<accession>A0ABT9TZ60</accession>
<dbReference type="EMBL" id="JAUSSU010000004">
    <property type="protein sequence ID" value="MDQ0112663.1"/>
    <property type="molecule type" value="Genomic_DNA"/>
</dbReference>
<reference evidence="1 2" key="1">
    <citation type="submission" date="2023-07" db="EMBL/GenBank/DDBJ databases">
        <title>Sorghum-associated microbial communities from plants grown in Nebraska, USA.</title>
        <authorList>
            <person name="Schachtman D."/>
        </authorList>
    </citation>
    <scope>NUCLEOTIDE SEQUENCE [LARGE SCALE GENOMIC DNA]</scope>
    <source>
        <strain evidence="1 2">CC482</strain>
    </source>
</reference>
<protein>
    <submittedName>
        <fullName evidence="1">Uncharacterized protein</fullName>
    </submittedName>
</protein>
<sequence length="30" mass="3607">MEEEILDIMKKQKGLFDKARNISLRVKLPY</sequence>
<organism evidence="1 2">
    <name type="scientific">Paenibacillus harenae</name>
    <dbReference type="NCBI Taxonomy" id="306543"/>
    <lineage>
        <taxon>Bacteria</taxon>
        <taxon>Bacillati</taxon>
        <taxon>Bacillota</taxon>
        <taxon>Bacilli</taxon>
        <taxon>Bacillales</taxon>
        <taxon>Paenibacillaceae</taxon>
        <taxon>Paenibacillus</taxon>
    </lineage>
</organism>
<dbReference type="Proteomes" id="UP001229346">
    <property type="component" value="Unassembled WGS sequence"/>
</dbReference>
<name>A0ABT9TZ60_PAEHA</name>
<evidence type="ECO:0000313" key="1">
    <source>
        <dbReference type="EMBL" id="MDQ0112663.1"/>
    </source>
</evidence>
<evidence type="ECO:0000313" key="2">
    <source>
        <dbReference type="Proteomes" id="UP001229346"/>
    </source>
</evidence>
<proteinExistence type="predicted"/>
<gene>
    <name evidence="1" type="ORF">J2T15_002098</name>
</gene>
<keyword evidence="2" id="KW-1185">Reference proteome</keyword>